<dbReference type="AlphaFoldDB" id="A0A445CCL4"/>
<name>A0A445CCL4_ARAHY</name>
<dbReference type="Pfam" id="PF03101">
    <property type="entry name" value="FAR1"/>
    <property type="match status" value="1"/>
</dbReference>
<evidence type="ECO:0000259" key="1">
    <source>
        <dbReference type="Pfam" id="PF03101"/>
    </source>
</evidence>
<comment type="caution">
    <text evidence="2">The sequence shown here is derived from an EMBL/GenBank/DDBJ whole genome shotgun (WGS) entry which is preliminary data.</text>
</comment>
<keyword evidence="3" id="KW-1185">Reference proteome</keyword>
<evidence type="ECO:0000313" key="3">
    <source>
        <dbReference type="Proteomes" id="UP000289738"/>
    </source>
</evidence>
<reference evidence="2 3" key="1">
    <citation type="submission" date="2019-01" db="EMBL/GenBank/DDBJ databases">
        <title>Sequencing of cultivated peanut Arachis hypogaea provides insights into genome evolution and oil improvement.</title>
        <authorList>
            <person name="Chen X."/>
        </authorList>
    </citation>
    <scope>NUCLEOTIDE SEQUENCE [LARGE SCALE GENOMIC DNA]</scope>
    <source>
        <strain evidence="3">cv. Fuhuasheng</strain>
        <tissue evidence="2">Leaves</tissue>
    </source>
</reference>
<dbReference type="EMBL" id="SDMP01000007">
    <property type="protein sequence ID" value="RYR48593.1"/>
    <property type="molecule type" value="Genomic_DNA"/>
</dbReference>
<protein>
    <recommendedName>
        <fullName evidence="1">FAR1 domain-containing protein</fullName>
    </recommendedName>
</protein>
<dbReference type="PANTHER" id="PTHR46328:SF26">
    <property type="entry name" value="FAR1 DNA-BINDING DOMAIN PROTEIN"/>
    <property type="match status" value="1"/>
</dbReference>
<gene>
    <name evidence="2" type="ORF">Ahy_A07g034629</name>
</gene>
<dbReference type="PANTHER" id="PTHR46328">
    <property type="entry name" value="FAR-RED IMPAIRED RESPONSIVE (FAR1) FAMILY PROTEIN-RELATED"/>
    <property type="match status" value="1"/>
</dbReference>
<dbReference type="Proteomes" id="UP000289738">
    <property type="component" value="Chromosome A07"/>
</dbReference>
<evidence type="ECO:0000313" key="2">
    <source>
        <dbReference type="EMBL" id="RYR48593.1"/>
    </source>
</evidence>
<dbReference type="InterPro" id="IPR004330">
    <property type="entry name" value="FAR1_DNA_bnd_dom"/>
</dbReference>
<organism evidence="2 3">
    <name type="scientific">Arachis hypogaea</name>
    <name type="common">Peanut</name>
    <dbReference type="NCBI Taxonomy" id="3818"/>
    <lineage>
        <taxon>Eukaryota</taxon>
        <taxon>Viridiplantae</taxon>
        <taxon>Streptophyta</taxon>
        <taxon>Embryophyta</taxon>
        <taxon>Tracheophyta</taxon>
        <taxon>Spermatophyta</taxon>
        <taxon>Magnoliopsida</taxon>
        <taxon>eudicotyledons</taxon>
        <taxon>Gunneridae</taxon>
        <taxon>Pentapetalae</taxon>
        <taxon>rosids</taxon>
        <taxon>fabids</taxon>
        <taxon>Fabales</taxon>
        <taxon>Fabaceae</taxon>
        <taxon>Papilionoideae</taxon>
        <taxon>50 kb inversion clade</taxon>
        <taxon>dalbergioids sensu lato</taxon>
        <taxon>Dalbergieae</taxon>
        <taxon>Pterocarpus clade</taxon>
        <taxon>Arachis</taxon>
    </lineage>
</organism>
<accession>A0A445CCL4</accession>
<proteinExistence type="predicted"/>
<feature type="domain" description="FAR1" evidence="1">
    <location>
        <begin position="64"/>
        <end position="137"/>
    </location>
</feature>
<sequence>MNSETILMEKTEAVDLSEADADIEVEESMMIVDGIGSFDAIEFSALTAKDILMTEFINLQAAYDYYNEYGRIKGFSVRRSKIFVCLRKREQEGKHMQQGDRKMDTQPITRCGCEARIKVHVDDTSGQWYVEQFCDSHVRCEV</sequence>